<dbReference type="Pfam" id="PF01890">
    <property type="entry name" value="CbiG_C"/>
    <property type="match status" value="1"/>
</dbReference>
<evidence type="ECO:0000313" key="5">
    <source>
        <dbReference type="Proteomes" id="UP001357223"/>
    </source>
</evidence>
<dbReference type="PANTHER" id="PTHR37477">
    <property type="entry name" value="COBALT-PRECORRIN-5A HYDROLASE"/>
    <property type="match status" value="1"/>
</dbReference>
<evidence type="ECO:0000259" key="1">
    <source>
        <dbReference type="Pfam" id="PF01890"/>
    </source>
</evidence>
<dbReference type="InterPro" id="IPR021744">
    <property type="entry name" value="CbiG_N"/>
</dbReference>
<reference evidence="4 5" key="1">
    <citation type="submission" date="2023-10" db="EMBL/GenBank/DDBJ databases">
        <title>Niallia locisalis sp.nov. isolated from a salt pond sample.</title>
        <authorList>
            <person name="Li X.-J."/>
            <person name="Dong L."/>
        </authorList>
    </citation>
    <scope>NUCLEOTIDE SEQUENCE [LARGE SCALE GENOMIC DNA]</scope>
    <source>
        <strain evidence="4 5">DSM 29761</strain>
    </source>
</reference>
<dbReference type="Proteomes" id="UP001357223">
    <property type="component" value="Chromosome"/>
</dbReference>
<proteinExistence type="predicted"/>
<sequence>MIIELKEGEFAPITQNNPYALVAITKHGVELSRRLHKIFSQTDLYYMSKFEKGDEDVKGIQLFSGSVRMLLPTLFQQYKGIIMIISLGAVVRMIAPILKDKKTDPGVVVIDDRGENVISVLSGHLGGANELTRQVAAALEARPIITTASDVQKTIPVDLFGSHYGWVWDSPEKLTPVSASVVNEEHVAIVQESGEPDWWLYDTPIPKNIILYPSIREAIEAKPNAALIVTHRLLSQEEEVLLENGIVFRPKSVVIGMGCNRGTSAEEIESVIQNTLIDLNISIKSVKALCTIDLKKDEAGLLEVVEKNGWEFVCFSPEELNESFIEAPSETVYKFTGAYGVSEPAVRIYSGADHLELVKKKSGNVTISVGVIPF</sequence>
<organism evidence="4 5">
    <name type="scientific">Niallia oryzisoli</name>
    <dbReference type="NCBI Taxonomy" id="1737571"/>
    <lineage>
        <taxon>Bacteria</taxon>
        <taxon>Bacillati</taxon>
        <taxon>Bacillota</taxon>
        <taxon>Bacilli</taxon>
        <taxon>Bacillales</taxon>
        <taxon>Bacillaceae</taxon>
        <taxon>Niallia</taxon>
    </lineage>
</organism>
<accession>A0ABZ2CDM4</accession>
<dbReference type="InterPro" id="IPR002750">
    <property type="entry name" value="CobE/GbiG_C"/>
</dbReference>
<dbReference type="InterPro" id="IPR021745">
    <property type="entry name" value="CbiG_mid"/>
</dbReference>
<dbReference type="Pfam" id="PF11760">
    <property type="entry name" value="CbiG_N"/>
    <property type="match status" value="1"/>
</dbReference>
<name>A0ABZ2CDM4_9BACI</name>
<gene>
    <name evidence="4" type="ORF">R4Z09_02050</name>
</gene>
<feature type="domain" description="Cobalamin biosynthesis central region" evidence="3">
    <location>
        <begin position="156"/>
        <end position="240"/>
    </location>
</feature>
<evidence type="ECO:0000313" key="4">
    <source>
        <dbReference type="EMBL" id="WVX81851.1"/>
    </source>
</evidence>
<dbReference type="InterPro" id="IPR036518">
    <property type="entry name" value="CobE/GbiG_C_sf"/>
</dbReference>
<keyword evidence="5" id="KW-1185">Reference proteome</keyword>
<evidence type="ECO:0000259" key="2">
    <source>
        <dbReference type="Pfam" id="PF11760"/>
    </source>
</evidence>
<dbReference type="SUPFAM" id="SSF159672">
    <property type="entry name" value="CbiG N-terminal domain-like"/>
    <property type="match status" value="1"/>
</dbReference>
<protein>
    <submittedName>
        <fullName evidence="4">Cobalamin biosynthesis protein</fullName>
    </submittedName>
</protein>
<feature type="domain" description="CobE/GbiG C-terminal" evidence="1">
    <location>
        <begin position="253"/>
        <end position="369"/>
    </location>
</feature>
<dbReference type="Gene3D" id="3.40.50.11220">
    <property type="match status" value="1"/>
</dbReference>
<dbReference type="EMBL" id="CP137640">
    <property type="protein sequence ID" value="WVX81851.1"/>
    <property type="molecule type" value="Genomic_DNA"/>
</dbReference>
<dbReference type="InterPro" id="IPR038029">
    <property type="entry name" value="GbiG_N_sf"/>
</dbReference>
<dbReference type="InterPro" id="IPR052553">
    <property type="entry name" value="CbiG_hydrolase"/>
</dbReference>
<dbReference type="RefSeq" id="WP_338450761.1">
    <property type="nucleotide sequence ID" value="NZ_CP137640.1"/>
</dbReference>
<dbReference type="Gene3D" id="3.30.420.180">
    <property type="entry name" value="CobE/GbiG C-terminal domain"/>
    <property type="match status" value="1"/>
</dbReference>
<feature type="domain" description="Cobalamin synthesis G N-terminal" evidence="2">
    <location>
        <begin position="71"/>
        <end position="150"/>
    </location>
</feature>
<dbReference type="SUPFAM" id="SSF159664">
    <property type="entry name" value="CobE/GbiG C-terminal domain-like"/>
    <property type="match status" value="1"/>
</dbReference>
<evidence type="ECO:0000259" key="3">
    <source>
        <dbReference type="Pfam" id="PF11761"/>
    </source>
</evidence>
<dbReference type="PANTHER" id="PTHR37477:SF1">
    <property type="entry name" value="COBALT-PRECORRIN-5A HYDROLASE"/>
    <property type="match status" value="1"/>
</dbReference>
<dbReference type="Pfam" id="PF11761">
    <property type="entry name" value="CbiG_mid"/>
    <property type="match status" value="1"/>
</dbReference>